<feature type="compositionally biased region" description="Low complexity" evidence="1">
    <location>
        <begin position="467"/>
        <end position="476"/>
    </location>
</feature>
<reference evidence="3" key="1">
    <citation type="submission" date="2018-11" db="EMBL/GenBank/DDBJ databases">
        <authorList>
            <consortium name="Genoscope - CEA"/>
            <person name="William W."/>
        </authorList>
    </citation>
    <scope>NUCLEOTIDE SEQUENCE</scope>
</reference>
<gene>
    <name evidence="3" type="ORF">BRAA09T39376Z</name>
</gene>
<feature type="compositionally biased region" description="Polar residues" evidence="1">
    <location>
        <begin position="444"/>
        <end position="460"/>
    </location>
</feature>
<protein>
    <recommendedName>
        <fullName evidence="2">DUF1664 domain-containing protein</fullName>
    </recommendedName>
</protein>
<feature type="compositionally biased region" description="Polar residues" evidence="1">
    <location>
        <begin position="477"/>
        <end position="493"/>
    </location>
</feature>
<dbReference type="AlphaFoldDB" id="A0A3P5YG40"/>
<dbReference type="PANTHER" id="PTHR47289:SF5">
    <property type="entry name" value="DUF1664 DOMAIN-CONTAINING PROTEIN"/>
    <property type="match status" value="1"/>
</dbReference>
<dbReference type="EMBL" id="LR031568">
    <property type="protein sequence ID" value="VDC61765.1"/>
    <property type="molecule type" value="Genomic_DNA"/>
</dbReference>
<dbReference type="InterPro" id="IPR012458">
    <property type="entry name" value="DUF1664"/>
</dbReference>
<evidence type="ECO:0000313" key="3">
    <source>
        <dbReference type="EMBL" id="VDC61765.1"/>
    </source>
</evidence>
<name>A0A3P5YG40_BRACM</name>
<feature type="compositionally biased region" description="Polar residues" evidence="1">
    <location>
        <begin position="401"/>
        <end position="411"/>
    </location>
</feature>
<feature type="domain" description="DUF1664" evidence="2">
    <location>
        <begin position="254"/>
        <end position="378"/>
    </location>
</feature>
<evidence type="ECO:0000256" key="1">
    <source>
        <dbReference type="SAM" id="MobiDB-lite"/>
    </source>
</evidence>
<dbReference type="PANTHER" id="PTHR47289">
    <property type="entry name" value="TRANSCRIPTION FACTOR, PUTATIVE (DUF1664)-RELATED"/>
    <property type="match status" value="1"/>
</dbReference>
<sequence length="520" mass="56331">MVVAFRRSCILVLRGRTCEVAIYLHLVNEGACALVRHTVGDKSFAVPMRFEIIKTVFLDALQSNLDLGSCKLVYPLSLKSTCVSRIKSKQKKKPRAHEPFRKAHFDISAHMKIIVSQLNSLDQHCRLENLSIISLSLSPPRAVGDFTSSSESERVFVSRQLSYMALPLGKLTILLGAGLVGSVLAKDGGLPDVSSFVSGAFKMVFRQLKQGEPVKSASKPHSDALTAQVNSLRHELQLLASNRPITIISTGGSGGRKYAVVIIIGVIGYGYVWWKGLKLEDFMFATRRSLSDACDNVGTQIDGFYSSLSGTKKELGSEIDRMDRTLDESSVIIKQTGREVNELRDGTANMKDEVRSVFEAVETLVRTFYKVHRIEGNQDLTLKGVGALHAQCLEHKRIQESNKALPSTSSLPPALEPAPVTPSSRTLSLPPPSPRESQSPSTPNGAQQSNGPLQHTQSMSGLKDISESSSSRETSSNGTHSGEATGKTTSSGLLSIFSMPRIGRTRSAVNAVPANSTGPQ</sequence>
<proteinExistence type="predicted"/>
<feature type="region of interest" description="Disordered" evidence="1">
    <location>
        <begin position="400"/>
        <end position="520"/>
    </location>
</feature>
<dbReference type="Pfam" id="PF07889">
    <property type="entry name" value="DUF1664"/>
    <property type="match status" value="1"/>
</dbReference>
<accession>A0A3P5YG40</accession>
<evidence type="ECO:0000259" key="2">
    <source>
        <dbReference type="Pfam" id="PF07889"/>
    </source>
</evidence>
<organism evidence="3">
    <name type="scientific">Brassica campestris</name>
    <name type="common">Field mustard</name>
    <dbReference type="NCBI Taxonomy" id="3711"/>
    <lineage>
        <taxon>Eukaryota</taxon>
        <taxon>Viridiplantae</taxon>
        <taxon>Streptophyta</taxon>
        <taxon>Embryophyta</taxon>
        <taxon>Tracheophyta</taxon>
        <taxon>Spermatophyta</taxon>
        <taxon>Magnoliopsida</taxon>
        <taxon>eudicotyledons</taxon>
        <taxon>Gunneridae</taxon>
        <taxon>Pentapetalae</taxon>
        <taxon>rosids</taxon>
        <taxon>malvids</taxon>
        <taxon>Brassicales</taxon>
        <taxon>Brassicaceae</taxon>
        <taxon>Brassiceae</taxon>
        <taxon>Brassica</taxon>
    </lineage>
</organism>